<keyword evidence="4" id="KW-1133">Transmembrane helix</keyword>
<evidence type="ECO:0000313" key="7">
    <source>
        <dbReference type="Proteomes" id="UP000282597"/>
    </source>
</evidence>
<reference evidence="6 7" key="1">
    <citation type="journal article" date="2018" name="Microbes Environ.">
        <title>Comparative Genomic Insights into Endofungal Lifestyles of Two Bacterial Endosymbionts, Mycoavidus cysteinexigens and Burkholderia rhizoxinica.</title>
        <authorList>
            <person name="Sharmin D."/>
            <person name="Guo Y."/>
            <person name="Nishizawa T."/>
            <person name="Ohshima S."/>
            <person name="Sato Y."/>
            <person name="Takashima Y."/>
            <person name="Narisawa K."/>
            <person name="Ohta H."/>
        </authorList>
    </citation>
    <scope>NUCLEOTIDE SEQUENCE [LARGE SCALE GENOMIC DNA]</scope>
    <source>
        <strain evidence="6 7">B1-EB</strain>
    </source>
</reference>
<dbReference type="EMBL" id="AP018150">
    <property type="protein sequence ID" value="BBE08704.1"/>
    <property type="molecule type" value="Genomic_DNA"/>
</dbReference>
<protein>
    <submittedName>
        <fullName evidence="6">Iron permease FTR1</fullName>
    </submittedName>
</protein>
<dbReference type="PANTHER" id="PTHR31632:SF2">
    <property type="entry name" value="PLASMA MEMBRANE IRON PERMEASE"/>
    <property type="match status" value="1"/>
</dbReference>
<accession>A0A2Z6ETF5</accession>
<keyword evidence="7" id="KW-1185">Reference proteome</keyword>
<dbReference type="AlphaFoldDB" id="A0A2Z6ETF5"/>
<dbReference type="Proteomes" id="UP000282597">
    <property type="component" value="Chromosome"/>
</dbReference>
<evidence type="ECO:0000313" key="6">
    <source>
        <dbReference type="EMBL" id="BBE08704.1"/>
    </source>
</evidence>
<comment type="subcellular location">
    <subcellularLocation>
        <location evidence="1">Membrane</location>
        <topology evidence="1">Multi-pass membrane protein</topology>
    </subcellularLocation>
</comment>
<evidence type="ECO:0000256" key="2">
    <source>
        <dbReference type="ARBA" id="ARBA00008333"/>
    </source>
</evidence>
<dbReference type="GO" id="GO:0033573">
    <property type="term" value="C:high-affinity iron permease complex"/>
    <property type="evidence" value="ECO:0007669"/>
    <property type="project" value="InterPro"/>
</dbReference>
<evidence type="ECO:0000256" key="3">
    <source>
        <dbReference type="ARBA" id="ARBA00022692"/>
    </source>
</evidence>
<dbReference type="PANTHER" id="PTHR31632">
    <property type="entry name" value="IRON TRANSPORTER FTH1"/>
    <property type="match status" value="1"/>
</dbReference>
<keyword evidence="5" id="KW-0472">Membrane</keyword>
<keyword evidence="3" id="KW-0812">Transmembrane</keyword>
<sequence length="279" mass="30562">MGQVLFVVWRESVEALLVIGILYAWLRNGDKVARQGLSYLWLGVGLGLLAAFAFGFALLSFSETLTGEAQDYFQVVMVWLAAVLIVQMVLWMKYHGRTLKQGMEASLQKSAQNAQWWGIALLAALAVAREGSETVIFLYGLGFGKAGYILPSHLAGVLIGFSLAFLTVYLLQLGGKLFSWPAFFRVTEVMLLLLAAGLVQAGVDKLIDKELLPSLIDPLWNTSALLDDTGGLGSLLAALTGYRAYPSLMNVLAYLIYWVVVAGLMKYKKQRLTAQTQSI</sequence>
<evidence type="ECO:0000256" key="4">
    <source>
        <dbReference type="ARBA" id="ARBA00022989"/>
    </source>
</evidence>
<dbReference type="GO" id="GO:0015093">
    <property type="term" value="F:ferrous iron transmembrane transporter activity"/>
    <property type="evidence" value="ECO:0007669"/>
    <property type="project" value="TreeGrafter"/>
</dbReference>
<proteinExistence type="inferred from homology"/>
<evidence type="ECO:0000256" key="1">
    <source>
        <dbReference type="ARBA" id="ARBA00004141"/>
    </source>
</evidence>
<name>A0A2Z6ETF5_9BURK</name>
<comment type="similarity">
    <text evidence="2">Belongs to the oxidase-dependent Fe transporter (OFeT) (TC 9.A.10.1) family.</text>
</comment>
<evidence type="ECO:0000256" key="5">
    <source>
        <dbReference type="ARBA" id="ARBA00023136"/>
    </source>
</evidence>
<dbReference type="RefSeq" id="WP_026921043.1">
    <property type="nucleotide sequence ID" value="NZ_AP018150.1"/>
</dbReference>
<dbReference type="Pfam" id="PF03239">
    <property type="entry name" value="FTR1"/>
    <property type="match status" value="1"/>
</dbReference>
<dbReference type="InterPro" id="IPR004923">
    <property type="entry name" value="FTR1/Fip1/EfeU"/>
</dbReference>
<organism evidence="6 7">
    <name type="scientific">Mycoavidus cysteinexigens</name>
    <dbReference type="NCBI Taxonomy" id="1553431"/>
    <lineage>
        <taxon>Bacteria</taxon>
        <taxon>Pseudomonadati</taxon>
        <taxon>Pseudomonadota</taxon>
        <taxon>Betaproteobacteria</taxon>
        <taxon>Burkholderiales</taxon>
        <taxon>Burkholderiaceae</taxon>
        <taxon>Mycoavidus</taxon>
    </lineage>
</organism>
<dbReference type="KEGG" id="mcys:MCB1EB_0543"/>
<gene>
    <name evidence="6" type="ORF">MCB1EB_0543</name>
</gene>